<dbReference type="PROSITE" id="PS50060">
    <property type="entry name" value="MAM_2"/>
    <property type="match status" value="2"/>
</dbReference>
<evidence type="ECO:0000313" key="2">
    <source>
        <dbReference type="EMBL" id="KAA0188449.1"/>
    </source>
</evidence>
<keyword evidence="3" id="KW-1185">Reference proteome</keyword>
<dbReference type="PANTHER" id="PTHR23282">
    <property type="entry name" value="APICAL ENDOSOMAL GLYCOPROTEIN PRECURSOR"/>
    <property type="match status" value="1"/>
</dbReference>
<dbReference type="Gene3D" id="2.60.120.200">
    <property type="match status" value="1"/>
</dbReference>
<dbReference type="InterPro" id="IPR051560">
    <property type="entry name" value="MAM_domain-containing"/>
</dbReference>
<evidence type="ECO:0000313" key="3">
    <source>
        <dbReference type="Proteomes" id="UP000728185"/>
    </source>
</evidence>
<name>A0A8E0VHJ2_9TREM</name>
<reference evidence="2" key="1">
    <citation type="submission" date="2019-05" db="EMBL/GenBank/DDBJ databases">
        <title>Annotation for the trematode Fasciolopsis buski.</title>
        <authorList>
            <person name="Choi Y.-J."/>
        </authorList>
    </citation>
    <scope>NUCLEOTIDE SEQUENCE</scope>
    <source>
        <strain evidence="2">HT</strain>
        <tissue evidence="2">Whole worm</tissue>
    </source>
</reference>
<dbReference type="OrthoDB" id="6283122at2759"/>
<dbReference type="Proteomes" id="UP000728185">
    <property type="component" value="Unassembled WGS sequence"/>
</dbReference>
<feature type="domain" description="MAM" evidence="1">
    <location>
        <begin position="169"/>
        <end position="272"/>
    </location>
</feature>
<dbReference type="PANTHER" id="PTHR23282:SF101">
    <property type="entry name" value="MAM DOMAIN-CONTAINING PROTEIN"/>
    <property type="match status" value="1"/>
</dbReference>
<proteinExistence type="predicted"/>
<organism evidence="2 3">
    <name type="scientific">Fasciolopsis buskii</name>
    <dbReference type="NCBI Taxonomy" id="27845"/>
    <lineage>
        <taxon>Eukaryota</taxon>
        <taxon>Metazoa</taxon>
        <taxon>Spiralia</taxon>
        <taxon>Lophotrochozoa</taxon>
        <taxon>Platyhelminthes</taxon>
        <taxon>Trematoda</taxon>
        <taxon>Digenea</taxon>
        <taxon>Plagiorchiida</taxon>
        <taxon>Echinostomata</taxon>
        <taxon>Echinostomatoidea</taxon>
        <taxon>Fasciolidae</taxon>
        <taxon>Fasciolopsis</taxon>
    </lineage>
</organism>
<gene>
    <name evidence="2" type="ORF">FBUS_01812</name>
</gene>
<dbReference type="InterPro" id="IPR000998">
    <property type="entry name" value="MAM_dom"/>
</dbReference>
<feature type="domain" description="MAM" evidence="1">
    <location>
        <begin position="401"/>
        <end position="526"/>
    </location>
</feature>
<dbReference type="AlphaFoldDB" id="A0A8E0VHJ2"/>
<comment type="caution">
    <text evidence="2">The sequence shown here is derived from an EMBL/GenBank/DDBJ whole genome shotgun (WGS) entry which is preliminary data.</text>
</comment>
<dbReference type="EMBL" id="LUCM01008411">
    <property type="protein sequence ID" value="KAA0188449.1"/>
    <property type="molecule type" value="Genomic_DNA"/>
</dbReference>
<protein>
    <recommendedName>
        <fullName evidence="1">MAM domain-containing protein</fullName>
    </recommendedName>
</protein>
<accession>A0A8E0VHJ2</accession>
<sequence length="526" mass="59866">MLSLLKFHSNPLCSSPAEQHPKPIYFCPFNNGLCGWTHDPNSWHHRWSVDQELQSNGPANSMCCFSVKHGQPLSESSTTDADSPWLIPNLPVQTVVSGPSNKEAPIQARLWSPAFPVALKLQCFQFSYRLELNHPSEMYTSQLHGETQKQEPHFCPFTAKIITVPTPAHVCNFSSGTCGWFNDPNSWKNRWQQIRDEDALPREEHVMCLLAKPLHTNPDGPSDGLSWFDEPEIVDNEDRTDLSDSPIQSRLWSPLIRKKHHLGCIQFVYSLSVRSASMKQLKGFSLALLRREEGLKNRWQQIRDEDALPREEHVMCLLAKPTHANPDGPSDGLSWFDEPEIVDNEDRTDLSDSPIQSRLWSPWIRKKHHLGCIQFVYSLSVRSASMKQVKADINTAPSAVHVCNFSSGTCGWSNDQSSWKNRWQQIRDEDALPREEHVMCLLAKPTHANPDGPSDGLSWFDEPEIVDNEDRTDLSDSPIQSRLWSPLIRKKHHLGCIQFVYSLSVRSASMKQLKGFSLALLRREEG</sequence>
<dbReference type="GO" id="GO:0016020">
    <property type="term" value="C:membrane"/>
    <property type="evidence" value="ECO:0007669"/>
    <property type="project" value="InterPro"/>
</dbReference>
<evidence type="ECO:0000259" key="1">
    <source>
        <dbReference type="PROSITE" id="PS50060"/>
    </source>
</evidence>